<dbReference type="SUPFAM" id="SSF54427">
    <property type="entry name" value="NTF2-like"/>
    <property type="match status" value="1"/>
</dbReference>
<dbReference type="InterPro" id="IPR032710">
    <property type="entry name" value="NTF2-like_dom_sf"/>
</dbReference>
<keyword evidence="3" id="KW-1185">Reference proteome</keyword>
<sequence>MTPDQIIEFVDKLYALSGTGQWDAIAELVTDDFFITEAAGLPMEGRFEGKHALRDLFIQVMGSLDVVGLDRVVTTAGGDYGVTLLSLRFADPSLPPAEIAEVFRFRDGKLAEIKPYYFDPAPVIAAAKAKA</sequence>
<name>A0ABW9XHR1_9SPHN</name>
<dbReference type="Proteomes" id="UP000753724">
    <property type="component" value="Unassembled WGS sequence"/>
</dbReference>
<evidence type="ECO:0000313" key="2">
    <source>
        <dbReference type="EMBL" id="NBC38083.1"/>
    </source>
</evidence>
<dbReference type="Pfam" id="PF12680">
    <property type="entry name" value="SnoaL_2"/>
    <property type="match status" value="1"/>
</dbReference>
<dbReference type="Gene3D" id="3.10.450.50">
    <property type="match status" value="1"/>
</dbReference>
<protein>
    <submittedName>
        <fullName evidence="2">Nuclear transport factor 2 family protein</fullName>
    </submittedName>
</protein>
<comment type="caution">
    <text evidence="2">The sequence shown here is derived from an EMBL/GenBank/DDBJ whole genome shotgun (WGS) entry which is preliminary data.</text>
</comment>
<evidence type="ECO:0000313" key="3">
    <source>
        <dbReference type="Proteomes" id="UP000753724"/>
    </source>
</evidence>
<dbReference type="InterPro" id="IPR037401">
    <property type="entry name" value="SnoaL-like"/>
</dbReference>
<evidence type="ECO:0000259" key="1">
    <source>
        <dbReference type="Pfam" id="PF12680"/>
    </source>
</evidence>
<reference evidence="3" key="1">
    <citation type="submission" date="2020-01" db="EMBL/GenBank/DDBJ databases">
        <title>Sphingomonas sp. strain CSW-10.</title>
        <authorList>
            <person name="Chen W.-M."/>
        </authorList>
    </citation>
    <scope>NUCLEOTIDE SEQUENCE [LARGE SCALE GENOMIC DNA]</scope>
    <source>
        <strain evidence="3">FSY-8</strain>
    </source>
</reference>
<gene>
    <name evidence="2" type="ORF">GTZ99_16150</name>
</gene>
<dbReference type="RefSeq" id="WP_161720753.1">
    <property type="nucleotide sequence ID" value="NZ_JAAAPO010000008.1"/>
</dbReference>
<dbReference type="EMBL" id="JAAAPO010000008">
    <property type="protein sequence ID" value="NBC38083.1"/>
    <property type="molecule type" value="Genomic_DNA"/>
</dbReference>
<accession>A0ABW9XHR1</accession>
<feature type="domain" description="SnoaL-like" evidence="1">
    <location>
        <begin position="10"/>
        <end position="113"/>
    </location>
</feature>
<organism evidence="2 3">
    <name type="scientific">Novosphingobium ovatum</name>
    <dbReference type="NCBI Taxonomy" id="1908523"/>
    <lineage>
        <taxon>Bacteria</taxon>
        <taxon>Pseudomonadati</taxon>
        <taxon>Pseudomonadota</taxon>
        <taxon>Alphaproteobacteria</taxon>
        <taxon>Sphingomonadales</taxon>
        <taxon>Sphingomonadaceae</taxon>
        <taxon>Novosphingobium</taxon>
    </lineage>
</organism>
<proteinExistence type="predicted"/>